<dbReference type="Proteomes" id="UP000054053">
    <property type="component" value="Unassembled WGS sequence"/>
</dbReference>
<gene>
    <name evidence="2" type="ORF">UVI_02058650</name>
</gene>
<feature type="region of interest" description="Disordered" evidence="1">
    <location>
        <begin position="66"/>
        <end position="108"/>
    </location>
</feature>
<evidence type="ECO:0000313" key="3">
    <source>
        <dbReference type="Proteomes" id="UP000054053"/>
    </source>
</evidence>
<evidence type="ECO:0000313" key="2">
    <source>
        <dbReference type="EMBL" id="GAO18643.1"/>
    </source>
</evidence>
<name>A0A1B5L5A5_USTVR</name>
<dbReference type="AlphaFoldDB" id="A0A1B5L5A5"/>
<protein>
    <submittedName>
        <fullName evidence="2">Uncharacterized protein</fullName>
    </submittedName>
</protein>
<sequence>MLMMDPANVAAQSVHMRLHSFGLDPLNAIGMRNWIGRELQAHLQIRELLTVGVGEVAGFAAMGHGAGEDSAGGNKAACATACRDDRGSGPQAKLSRGHSAPDGLKDVG</sequence>
<comment type="caution">
    <text evidence="2">The sequence shown here is derived from an EMBL/GenBank/DDBJ whole genome shotgun (WGS) entry which is preliminary data.</text>
</comment>
<dbReference type="EMBL" id="BBTG02000056">
    <property type="protein sequence ID" value="GAO18643.1"/>
    <property type="molecule type" value="Genomic_DNA"/>
</dbReference>
<proteinExistence type="predicted"/>
<accession>A0A1B5L5A5</accession>
<organism evidence="2 3">
    <name type="scientific">Ustilaginoidea virens</name>
    <name type="common">Rice false smut fungus</name>
    <name type="synonym">Villosiclava virens</name>
    <dbReference type="NCBI Taxonomy" id="1159556"/>
    <lineage>
        <taxon>Eukaryota</taxon>
        <taxon>Fungi</taxon>
        <taxon>Dikarya</taxon>
        <taxon>Ascomycota</taxon>
        <taxon>Pezizomycotina</taxon>
        <taxon>Sordariomycetes</taxon>
        <taxon>Hypocreomycetidae</taxon>
        <taxon>Hypocreales</taxon>
        <taxon>Clavicipitaceae</taxon>
        <taxon>Ustilaginoidea</taxon>
    </lineage>
</organism>
<evidence type="ECO:0000256" key="1">
    <source>
        <dbReference type="SAM" id="MobiDB-lite"/>
    </source>
</evidence>
<reference evidence="3" key="1">
    <citation type="journal article" date="2016" name="Genome Announc.">
        <title>Genome sequence of Ustilaginoidea virens IPU010, a rice pathogenic fungus causing false smut.</title>
        <authorList>
            <person name="Kumagai T."/>
            <person name="Ishii T."/>
            <person name="Terai G."/>
            <person name="Umemura M."/>
            <person name="Machida M."/>
            <person name="Asai K."/>
        </authorList>
    </citation>
    <scope>NUCLEOTIDE SEQUENCE [LARGE SCALE GENOMIC DNA]</scope>
    <source>
        <strain evidence="3">IPU010</strain>
    </source>
</reference>